<proteinExistence type="predicted"/>
<protein>
    <submittedName>
        <fullName evidence="5">Uncharacterized protein</fullName>
    </submittedName>
</protein>
<sequence>LIGDLRKNDCSLKISSLSSSDAGQFMFRIEIEHLDMYTYKKENQIVSLIVQ</sequence>
<keyword evidence="3" id="KW-1133">Transmembrane helix</keyword>
<evidence type="ECO:0000313" key="6">
    <source>
        <dbReference type="Proteomes" id="UP001529510"/>
    </source>
</evidence>
<dbReference type="AlphaFoldDB" id="A0ABD0PLJ2"/>
<feature type="non-terminal residue" evidence="5">
    <location>
        <position position="51"/>
    </location>
</feature>
<reference evidence="5 6" key="1">
    <citation type="submission" date="2024-05" db="EMBL/GenBank/DDBJ databases">
        <title>Genome sequencing and assembly of Indian major carp, Cirrhinus mrigala (Hamilton, 1822).</title>
        <authorList>
            <person name="Mohindra V."/>
            <person name="Chowdhury L.M."/>
            <person name="Lal K."/>
            <person name="Jena J.K."/>
        </authorList>
    </citation>
    <scope>NUCLEOTIDE SEQUENCE [LARGE SCALE GENOMIC DNA]</scope>
    <source>
        <strain evidence="5">CM1030</strain>
        <tissue evidence="5">Blood</tissue>
    </source>
</reference>
<organism evidence="5 6">
    <name type="scientific">Cirrhinus mrigala</name>
    <name type="common">Mrigala</name>
    <dbReference type="NCBI Taxonomy" id="683832"/>
    <lineage>
        <taxon>Eukaryota</taxon>
        <taxon>Metazoa</taxon>
        <taxon>Chordata</taxon>
        <taxon>Craniata</taxon>
        <taxon>Vertebrata</taxon>
        <taxon>Euteleostomi</taxon>
        <taxon>Actinopterygii</taxon>
        <taxon>Neopterygii</taxon>
        <taxon>Teleostei</taxon>
        <taxon>Ostariophysi</taxon>
        <taxon>Cypriniformes</taxon>
        <taxon>Cyprinidae</taxon>
        <taxon>Labeoninae</taxon>
        <taxon>Labeonini</taxon>
        <taxon>Cirrhinus</taxon>
    </lineage>
</organism>
<evidence type="ECO:0000256" key="3">
    <source>
        <dbReference type="ARBA" id="ARBA00022989"/>
    </source>
</evidence>
<dbReference type="InterPro" id="IPR013783">
    <property type="entry name" value="Ig-like_fold"/>
</dbReference>
<evidence type="ECO:0000256" key="4">
    <source>
        <dbReference type="ARBA" id="ARBA00023136"/>
    </source>
</evidence>
<evidence type="ECO:0000256" key="2">
    <source>
        <dbReference type="ARBA" id="ARBA00022692"/>
    </source>
</evidence>
<dbReference type="Gene3D" id="2.60.40.10">
    <property type="entry name" value="Immunoglobulins"/>
    <property type="match status" value="1"/>
</dbReference>
<dbReference type="EMBL" id="JAMKFB020000015">
    <property type="protein sequence ID" value="KAL0174913.1"/>
    <property type="molecule type" value="Genomic_DNA"/>
</dbReference>
<dbReference type="Proteomes" id="UP001529510">
    <property type="component" value="Unassembled WGS sequence"/>
</dbReference>
<feature type="non-terminal residue" evidence="5">
    <location>
        <position position="1"/>
    </location>
</feature>
<keyword evidence="2" id="KW-0812">Transmembrane</keyword>
<dbReference type="PANTHER" id="PTHR12035:SF135">
    <property type="entry name" value="SIALIC ACID-BINDING IG-LIKE LECTIN 13"/>
    <property type="match status" value="1"/>
</dbReference>
<evidence type="ECO:0000313" key="5">
    <source>
        <dbReference type="EMBL" id="KAL0174913.1"/>
    </source>
</evidence>
<gene>
    <name evidence="5" type="ORF">M9458_030881</name>
</gene>
<accession>A0ABD0PLJ2</accession>
<comment type="caution">
    <text evidence="5">The sequence shown here is derived from an EMBL/GenBank/DDBJ whole genome shotgun (WGS) entry which is preliminary data.</text>
</comment>
<name>A0ABD0PLJ2_CIRMR</name>
<dbReference type="PANTHER" id="PTHR12035">
    <property type="entry name" value="SIALIC ACID BINDING IMMUNOGLOBULIN-LIKE LECTIN"/>
    <property type="match status" value="1"/>
</dbReference>
<dbReference type="GO" id="GO:0016020">
    <property type="term" value="C:membrane"/>
    <property type="evidence" value="ECO:0007669"/>
    <property type="project" value="UniProtKB-SubCell"/>
</dbReference>
<dbReference type="InterPro" id="IPR051036">
    <property type="entry name" value="SIGLEC"/>
</dbReference>
<evidence type="ECO:0000256" key="1">
    <source>
        <dbReference type="ARBA" id="ARBA00004167"/>
    </source>
</evidence>
<keyword evidence="6" id="KW-1185">Reference proteome</keyword>
<keyword evidence="4" id="KW-0472">Membrane</keyword>
<comment type="subcellular location">
    <subcellularLocation>
        <location evidence="1">Membrane</location>
        <topology evidence="1">Single-pass membrane protein</topology>
    </subcellularLocation>
</comment>